<sequence length="205" mass="22576">MLAVNLYPILQQILKHPKDMADITSYIEKYGAKALPVLLALQVVAFFIPGFPPSSVSILSGLCYGAFLGAAVSIVGIFISNSLLFLFSREIQSFLFDEKSSSKASNKIGSLIDKAKSERQVIFVVYLVPIVPNLILPIVFSNRGMTYRTFILSVLTVAVPSTFLYCLLGERVSNGDFKTALILLIVILAILVTAWLIITKSRRKK</sequence>
<dbReference type="EMBL" id="BLLI01000005">
    <property type="protein sequence ID" value="GFH41781.1"/>
    <property type="molecule type" value="Genomic_DNA"/>
</dbReference>
<dbReference type="GO" id="GO:0005886">
    <property type="term" value="C:plasma membrane"/>
    <property type="evidence" value="ECO:0007669"/>
    <property type="project" value="UniProtKB-SubCell"/>
</dbReference>
<keyword evidence="9" id="KW-1185">Reference proteome</keyword>
<evidence type="ECO:0000256" key="2">
    <source>
        <dbReference type="ARBA" id="ARBA00022475"/>
    </source>
</evidence>
<comment type="subcellular location">
    <subcellularLocation>
        <location evidence="1 6">Cell membrane</location>
        <topology evidence="1 6">Multi-pass membrane protein</topology>
    </subcellularLocation>
</comment>
<comment type="caution">
    <text evidence="8">The sequence shown here is derived from an EMBL/GenBank/DDBJ whole genome shotgun (WGS) entry which is preliminary data.</text>
</comment>
<keyword evidence="4 6" id="KW-1133">Transmembrane helix</keyword>
<protein>
    <recommendedName>
        <fullName evidence="6">TVP38/TMEM64 family membrane protein</fullName>
    </recommendedName>
</protein>
<name>A0A6A0BBD9_9LACT</name>
<gene>
    <name evidence="8" type="ORF">Hs30E_03320</name>
</gene>
<evidence type="ECO:0000256" key="5">
    <source>
        <dbReference type="ARBA" id="ARBA00023136"/>
    </source>
</evidence>
<organism evidence="8 9">
    <name type="scientific">Pseudolactococcus hodotermopsidis</name>
    <dbReference type="NCBI Taxonomy" id="2709157"/>
    <lineage>
        <taxon>Bacteria</taxon>
        <taxon>Bacillati</taxon>
        <taxon>Bacillota</taxon>
        <taxon>Bacilli</taxon>
        <taxon>Lactobacillales</taxon>
        <taxon>Streptococcaceae</taxon>
        <taxon>Pseudolactococcus</taxon>
    </lineage>
</organism>
<evidence type="ECO:0000259" key="7">
    <source>
        <dbReference type="Pfam" id="PF09335"/>
    </source>
</evidence>
<dbReference type="PANTHER" id="PTHR12677:SF59">
    <property type="entry name" value="GOLGI APPARATUS MEMBRANE PROTEIN TVP38-RELATED"/>
    <property type="match status" value="1"/>
</dbReference>
<evidence type="ECO:0000313" key="9">
    <source>
        <dbReference type="Proteomes" id="UP000480303"/>
    </source>
</evidence>
<evidence type="ECO:0000256" key="4">
    <source>
        <dbReference type="ARBA" id="ARBA00022989"/>
    </source>
</evidence>
<feature type="transmembrane region" description="Helical" evidence="6">
    <location>
        <begin position="64"/>
        <end position="87"/>
    </location>
</feature>
<feature type="transmembrane region" description="Helical" evidence="6">
    <location>
        <begin position="121"/>
        <end position="140"/>
    </location>
</feature>
<dbReference type="PANTHER" id="PTHR12677">
    <property type="entry name" value="GOLGI APPARATUS MEMBRANE PROTEIN TVP38-RELATED"/>
    <property type="match status" value="1"/>
</dbReference>
<feature type="transmembrane region" description="Helical" evidence="6">
    <location>
        <begin position="146"/>
        <end position="168"/>
    </location>
</feature>
<feature type="transmembrane region" description="Helical" evidence="6">
    <location>
        <begin position="34"/>
        <end position="52"/>
    </location>
</feature>
<dbReference type="InterPro" id="IPR015414">
    <property type="entry name" value="TMEM64"/>
</dbReference>
<dbReference type="InterPro" id="IPR032816">
    <property type="entry name" value="VTT_dom"/>
</dbReference>
<keyword evidence="2 6" id="KW-1003">Cell membrane</keyword>
<keyword evidence="5 6" id="KW-0472">Membrane</keyword>
<dbReference type="Pfam" id="PF09335">
    <property type="entry name" value="VTT_dom"/>
    <property type="match status" value="1"/>
</dbReference>
<evidence type="ECO:0000313" key="8">
    <source>
        <dbReference type="EMBL" id="GFH41781.1"/>
    </source>
</evidence>
<dbReference type="Proteomes" id="UP000480303">
    <property type="component" value="Unassembled WGS sequence"/>
</dbReference>
<dbReference type="AlphaFoldDB" id="A0A6A0BBD9"/>
<evidence type="ECO:0000256" key="3">
    <source>
        <dbReference type="ARBA" id="ARBA00022692"/>
    </source>
</evidence>
<feature type="transmembrane region" description="Helical" evidence="6">
    <location>
        <begin position="180"/>
        <end position="198"/>
    </location>
</feature>
<proteinExistence type="inferred from homology"/>
<evidence type="ECO:0000256" key="6">
    <source>
        <dbReference type="RuleBase" id="RU366058"/>
    </source>
</evidence>
<feature type="domain" description="VTT" evidence="7">
    <location>
        <begin position="51"/>
        <end position="170"/>
    </location>
</feature>
<reference evidence="8 9" key="1">
    <citation type="submission" date="2020-02" db="EMBL/GenBank/DDBJ databases">
        <title>Draft genome sequence of Lactococcus sp. Hs30E4-3.</title>
        <authorList>
            <person name="Noda S."/>
            <person name="Yuki M."/>
            <person name="Ohkuma M."/>
        </authorList>
    </citation>
    <scope>NUCLEOTIDE SEQUENCE [LARGE SCALE GENOMIC DNA]</scope>
    <source>
        <strain evidence="8 9">Hs30E4-3</strain>
    </source>
</reference>
<comment type="similarity">
    <text evidence="6">Belongs to the TVP38/TMEM64 family.</text>
</comment>
<evidence type="ECO:0000256" key="1">
    <source>
        <dbReference type="ARBA" id="ARBA00004651"/>
    </source>
</evidence>
<accession>A0A6A0BBD9</accession>
<keyword evidence="3 6" id="KW-0812">Transmembrane</keyword>